<dbReference type="InterPro" id="IPR057326">
    <property type="entry name" value="KR_dom"/>
</dbReference>
<proteinExistence type="inferred from homology"/>
<feature type="domain" description="Ketoreductase" evidence="2">
    <location>
        <begin position="19"/>
        <end position="198"/>
    </location>
</feature>
<dbReference type="RefSeq" id="WP_069689499.1">
    <property type="nucleotide sequence ID" value="NZ_CP017147.1"/>
</dbReference>
<gene>
    <name evidence="3" type="ORF">BHK69_07195</name>
</gene>
<dbReference type="InterPro" id="IPR002347">
    <property type="entry name" value="SDR_fam"/>
</dbReference>
<dbReference type="PRINTS" id="PR00080">
    <property type="entry name" value="SDRFAMILY"/>
</dbReference>
<dbReference type="InterPro" id="IPR036291">
    <property type="entry name" value="NAD(P)-bd_dom_sf"/>
</dbReference>
<evidence type="ECO:0000313" key="3">
    <source>
        <dbReference type="EMBL" id="AOO80279.1"/>
    </source>
</evidence>
<reference evidence="3 4" key="1">
    <citation type="journal article" date="2015" name="Antonie Van Leeuwenhoek">
        <title>Bosea vaviloviae sp. nov., a new species of slow-growing rhizobia isolated from nodules of the relict species Vavilovia formosa (Stev.) Fed.</title>
        <authorList>
            <person name="Safronova V.I."/>
            <person name="Kuznetsova I.G."/>
            <person name="Sazanova A.L."/>
            <person name="Kimeklis A.K."/>
            <person name="Belimov A.A."/>
            <person name="Andronov E.E."/>
            <person name="Pinaev A.G."/>
            <person name="Chizhevskaya E.P."/>
            <person name="Pukhaev A.R."/>
            <person name="Popov K.P."/>
            <person name="Willems A."/>
            <person name="Tikhonovich I.A."/>
        </authorList>
    </citation>
    <scope>NUCLEOTIDE SEQUENCE [LARGE SCALE GENOMIC DNA]</scope>
    <source>
        <strain evidence="3 4">Vaf18</strain>
    </source>
</reference>
<dbReference type="PRINTS" id="PR00081">
    <property type="entry name" value="GDHRDH"/>
</dbReference>
<dbReference type="PANTHER" id="PTHR42760">
    <property type="entry name" value="SHORT-CHAIN DEHYDROGENASES/REDUCTASES FAMILY MEMBER"/>
    <property type="match status" value="1"/>
</dbReference>
<dbReference type="FunFam" id="3.40.50.720:FF:000084">
    <property type="entry name" value="Short-chain dehydrogenase reductase"/>
    <property type="match status" value="1"/>
</dbReference>
<organism evidence="3 4">
    <name type="scientific">Bosea vaviloviae</name>
    <dbReference type="NCBI Taxonomy" id="1526658"/>
    <lineage>
        <taxon>Bacteria</taxon>
        <taxon>Pseudomonadati</taxon>
        <taxon>Pseudomonadota</taxon>
        <taxon>Alphaproteobacteria</taxon>
        <taxon>Hyphomicrobiales</taxon>
        <taxon>Boseaceae</taxon>
        <taxon>Bosea</taxon>
    </lineage>
</organism>
<dbReference type="PANTHER" id="PTHR42760:SF40">
    <property type="entry name" value="3-OXOACYL-[ACYL-CARRIER-PROTEIN] REDUCTASE, CHLOROPLASTIC"/>
    <property type="match status" value="1"/>
</dbReference>
<evidence type="ECO:0000259" key="2">
    <source>
        <dbReference type="SMART" id="SM00822"/>
    </source>
</evidence>
<keyword evidence="4" id="KW-1185">Reference proteome</keyword>
<dbReference type="OrthoDB" id="198783at2"/>
<dbReference type="Proteomes" id="UP000094969">
    <property type="component" value="Chromosome"/>
</dbReference>
<evidence type="ECO:0000313" key="4">
    <source>
        <dbReference type="Proteomes" id="UP000094969"/>
    </source>
</evidence>
<dbReference type="PROSITE" id="PS00061">
    <property type="entry name" value="ADH_SHORT"/>
    <property type="match status" value="1"/>
</dbReference>
<dbReference type="KEGG" id="bvv:BHK69_07195"/>
<dbReference type="EMBL" id="CP017147">
    <property type="protein sequence ID" value="AOO80279.1"/>
    <property type="molecule type" value="Genomic_DNA"/>
</dbReference>
<dbReference type="NCBIfam" id="NF009466">
    <property type="entry name" value="PRK12826.1-2"/>
    <property type="match status" value="1"/>
</dbReference>
<dbReference type="GO" id="GO:0030497">
    <property type="term" value="P:fatty acid elongation"/>
    <property type="evidence" value="ECO:0007669"/>
    <property type="project" value="TreeGrafter"/>
</dbReference>
<name>A0A1D7TYT1_9HYPH</name>
<dbReference type="AlphaFoldDB" id="A0A1D7TYT1"/>
<dbReference type="InterPro" id="IPR020904">
    <property type="entry name" value="Sc_DH/Rdtase_CS"/>
</dbReference>
<dbReference type="STRING" id="1526658.BHK69_07195"/>
<dbReference type="Pfam" id="PF13561">
    <property type="entry name" value="adh_short_C2"/>
    <property type="match status" value="1"/>
</dbReference>
<accession>A0A1D7TYT1</accession>
<evidence type="ECO:0000256" key="1">
    <source>
        <dbReference type="ARBA" id="ARBA00006484"/>
    </source>
</evidence>
<dbReference type="Gene3D" id="3.40.50.720">
    <property type="entry name" value="NAD(P)-binding Rossmann-like Domain"/>
    <property type="match status" value="1"/>
</dbReference>
<dbReference type="GO" id="GO:0016616">
    <property type="term" value="F:oxidoreductase activity, acting on the CH-OH group of donors, NAD or NADP as acceptor"/>
    <property type="evidence" value="ECO:0007669"/>
    <property type="project" value="TreeGrafter"/>
</dbReference>
<dbReference type="SMART" id="SM00822">
    <property type="entry name" value="PKS_KR"/>
    <property type="match status" value="1"/>
</dbReference>
<dbReference type="SUPFAM" id="SSF51735">
    <property type="entry name" value="NAD(P)-binding Rossmann-fold domains"/>
    <property type="match status" value="1"/>
</dbReference>
<comment type="similarity">
    <text evidence="1">Belongs to the short-chain dehydrogenases/reductases (SDR) family.</text>
</comment>
<dbReference type="NCBIfam" id="NF005559">
    <property type="entry name" value="PRK07231.1"/>
    <property type="match status" value="1"/>
</dbReference>
<sequence>MSSPSLPTRRIADFSLDGRIALVTGAGRGIGFSIARGFAEAGATVIINDVNPAAAQAASDVLCADGYKAEPQAFDVTDHPAGAAAIDTIVARHGKLDILMNNAGILIRKPVETHDMSDWDKVIAINLTSLYALAREATRHMRKAGYGRIINTASLMGISSRPGVISYVAAKHGVVGITRALAAELGAYGITVNAIGPGYIETEINKATLADGRFHKQVVDRTPLARWASPDELAGPAVFLASAAAGFVSGHVLMVDGGMSATLFQPEVTDLGLAA</sequence>
<protein>
    <submittedName>
        <fullName evidence="3">Gluconate 5-dehydrogenase</fullName>
    </submittedName>
</protein>